<accession>A0A8J5JIZ0</accession>
<comment type="caution">
    <text evidence="1">The sequence shown here is derived from an EMBL/GenBank/DDBJ whole genome shotgun (WGS) entry which is preliminary data.</text>
</comment>
<evidence type="ECO:0000313" key="1">
    <source>
        <dbReference type="EMBL" id="KAG7158922.1"/>
    </source>
</evidence>
<sequence>MCQVTTTPTAMMMRTHDFGFTISPSPPSPTSVKRAKSVLVSGSHLSCNCWMK</sequence>
<protein>
    <submittedName>
        <fullName evidence="1">Uncharacterized protein</fullName>
    </submittedName>
</protein>
<dbReference type="AlphaFoldDB" id="A0A8J5JIZ0"/>
<reference evidence="1" key="1">
    <citation type="journal article" date="2021" name="Sci. Adv.">
        <title>The American lobster genome reveals insights on longevity, neural, and immune adaptations.</title>
        <authorList>
            <person name="Polinski J.M."/>
            <person name="Zimin A.V."/>
            <person name="Clark K.F."/>
            <person name="Kohn A.B."/>
            <person name="Sadowski N."/>
            <person name="Timp W."/>
            <person name="Ptitsyn A."/>
            <person name="Khanna P."/>
            <person name="Romanova D.Y."/>
            <person name="Williams P."/>
            <person name="Greenwood S.J."/>
            <person name="Moroz L.L."/>
            <person name="Walt D.R."/>
            <person name="Bodnar A.G."/>
        </authorList>
    </citation>
    <scope>NUCLEOTIDE SEQUENCE</scope>
    <source>
        <strain evidence="1">GMGI-L3</strain>
    </source>
</reference>
<proteinExistence type="predicted"/>
<evidence type="ECO:0000313" key="2">
    <source>
        <dbReference type="Proteomes" id="UP000747542"/>
    </source>
</evidence>
<keyword evidence="2" id="KW-1185">Reference proteome</keyword>
<dbReference type="EMBL" id="JAHLQT010034244">
    <property type="protein sequence ID" value="KAG7158922.1"/>
    <property type="molecule type" value="Genomic_DNA"/>
</dbReference>
<dbReference type="Proteomes" id="UP000747542">
    <property type="component" value="Unassembled WGS sequence"/>
</dbReference>
<organism evidence="1 2">
    <name type="scientific">Homarus americanus</name>
    <name type="common">American lobster</name>
    <dbReference type="NCBI Taxonomy" id="6706"/>
    <lineage>
        <taxon>Eukaryota</taxon>
        <taxon>Metazoa</taxon>
        <taxon>Ecdysozoa</taxon>
        <taxon>Arthropoda</taxon>
        <taxon>Crustacea</taxon>
        <taxon>Multicrustacea</taxon>
        <taxon>Malacostraca</taxon>
        <taxon>Eumalacostraca</taxon>
        <taxon>Eucarida</taxon>
        <taxon>Decapoda</taxon>
        <taxon>Pleocyemata</taxon>
        <taxon>Astacidea</taxon>
        <taxon>Nephropoidea</taxon>
        <taxon>Nephropidae</taxon>
        <taxon>Homarus</taxon>
    </lineage>
</organism>
<feature type="non-terminal residue" evidence="1">
    <location>
        <position position="1"/>
    </location>
</feature>
<name>A0A8J5JIZ0_HOMAM</name>
<gene>
    <name evidence="1" type="ORF">Hamer_G006300</name>
</gene>